<keyword evidence="1" id="KW-0732">Signal</keyword>
<dbReference type="Pfam" id="PF13202">
    <property type="entry name" value="EF-hand_5"/>
    <property type="match status" value="2"/>
</dbReference>
<dbReference type="OrthoDB" id="5470953at2"/>
<name>A0A1I4PAZ8_9RHOB</name>
<feature type="domain" description="EF-hand" evidence="2">
    <location>
        <begin position="42"/>
        <end position="77"/>
    </location>
</feature>
<organism evidence="3 4">
    <name type="scientific">Shimia aestuarii</name>
    <dbReference type="NCBI Taxonomy" id="254406"/>
    <lineage>
        <taxon>Bacteria</taxon>
        <taxon>Pseudomonadati</taxon>
        <taxon>Pseudomonadota</taxon>
        <taxon>Alphaproteobacteria</taxon>
        <taxon>Rhodobacterales</taxon>
        <taxon>Roseobacteraceae</taxon>
    </lineage>
</organism>
<dbReference type="SUPFAM" id="SSF47473">
    <property type="entry name" value="EF-hand"/>
    <property type="match status" value="1"/>
</dbReference>
<dbReference type="Proteomes" id="UP000199144">
    <property type="component" value="Unassembled WGS sequence"/>
</dbReference>
<protein>
    <submittedName>
        <fullName evidence="3">EF hand</fullName>
    </submittedName>
</protein>
<dbReference type="Gene3D" id="1.10.238.10">
    <property type="entry name" value="EF-hand"/>
    <property type="match status" value="1"/>
</dbReference>
<dbReference type="PROSITE" id="PS00018">
    <property type="entry name" value="EF_HAND_1"/>
    <property type="match status" value="1"/>
</dbReference>
<accession>A0A1I4PAZ8</accession>
<dbReference type="InterPro" id="IPR011992">
    <property type="entry name" value="EF-hand-dom_pair"/>
</dbReference>
<sequence>MKRIAMTVLMTLAGASLPVLAVAMGADADGNGVLSMEEVKAMYPEITESVFAEIDADADGALSEAEYEAAVKAGLLPSSDG</sequence>
<feature type="chain" id="PRO_5011481869" evidence="1">
    <location>
        <begin position="22"/>
        <end position="81"/>
    </location>
</feature>
<evidence type="ECO:0000259" key="2">
    <source>
        <dbReference type="PROSITE" id="PS50222"/>
    </source>
</evidence>
<dbReference type="AlphaFoldDB" id="A0A1I4PAZ8"/>
<dbReference type="EMBL" id="FOTQ01000005">
    <property type="protein sequence ID" value="SFM24746.1"/>
    <property type="molecule type" value="Genomic_DNA"/>
</dbReference>
<evidence type="ECO:0000313" key="3">
    <source>
        <dbReference type="EMBL" id="SFM24746.1"/>
    </source>
</evidence>
<gene>
    <name evidence="3" type="ORF">SAMN04488042_105150</name>
</gene>
<dbReference type="STRING" id="254406.SAMN04488042_105150"/>
<proteinExistence type="predicted"/>
<feature type="signal peptide" evidence="1">
    <location>
        <begin position="1"/>
        <end position="21"/>
    </location>
</feature>
<keyword evidence="4" id="KW-1185">Reference proteome</keyword>
<evidence type="ECO:0000313" key="4">
    <source>
        <dbReference type="Proteomes" id="UP000199144"/>
    </source>
</evidence>
<dbReference type="GO" id="GO:0005509">
    <property type="term" value="F:calcium ion binding"/>
    <property type="evidence" value="ECO:0007669"/>
    <property type="project" value="InterPro"/>
</dbReference>
<dbReference type="InterPro" id="IPR018247">
    <property type="entry name" value="EF_Hand_1_Ca_BS"/>
</dbReference>
<dbReference type="InterPro" id="IPR002048">
    <property type="entry name" value="EF_hand_dom"/>
</dbReference>
<dbReference type="PROSITE" id="PS50222">
    <property type="entry name" value="EF_HAND_2"/>
    <property type="match status" value="1"/>
</dbReference>
<evidence type="ECO:0000256" key="1">
    <source>
        <dbReference type="SAM" id="SignalP"/>
    </source>
</evidence>
<reference evidence="3 4" key="1">
    <citation type="submission" date="2016-10" db="EMBL/GenBank/DDBJ databases">
        <authorList>
            <person name="de Groot N.N."/>
        </authorList>
    </citation>
    <scope>NUCLEOTIDE SEQUENCE [LARGE SCALE GENOMIC DNA]</scope>
    <source>
        <strain evidence="3 4">DSM 15283</strain>
    </source>
</reference>
<dbReference type="RefSeq" id="WP_093094328.1">
    <property type="nucleotide sequence ID" value="NZ_FOTQ01000005.1"/>
</dbReference>